<feature type="compositionally biased region" description="Basic and acidic residues" evidence="1">
    <location>
        <begin position="57"/>
        <end position="94"/>
    </location>
</feature>
<gene>
    <name evidence="2" type="ORF">ANCDUO_05282</name>
</gene>
<proteinExistence type="predicted"/>
<reference evidence="2 3" key="1">
    <citation type="submission" date="2013-12" db="EMBL/GenBank/DDBJ databases">
        <title>Draft genome of the parsitic nematode Ancylostoma duodenale.</title>
        <authorList>
            <person name="Mitreva M."/>
        </authorList>
    </citation>
    <scope>NUCLEOTIDE SEQUENCE [LARGE SCALE GENOMIC DNA]</scope>
    <source>
        <strain evidence="2 3">Zhejiang</strain>
    </source>
</reference>
<dbReference type="AlphaFoldDB" id="A0A0C2DP19"/>
<evidence type="ECO:0000313" key="2">
    <source>
        <dbReference type="EMBL" id="KIH64407.1"/>
    </source>
</evidence>
<sequence>MFLRPVLNSLWTSRQYVGGADRYGQRSFLNMLRSPPYWKGFGGKVNRRPLTLGDSGESLREERPPGERPPGERSPGERPPGERPPGERPPGDCC</sequence>
<feature type="region of interest" description="Disordered" evidence="1">
    <location>
        <begin position="40"/>
        <end position="94"/>
    </location>
</feature>
<accession>A0A0C2DP19</accession>
<evidence type="ECO:0000256" key="1">
    <source>
        <dbReference type="SAM" id="MobiDB-lite"/>
    </source>
</evidence>
<keyword evidence="3" id="KW-1185">Reference proteome</keyword>
<dbReference type="EMBL" id="KN728082">
    <property type="protein sequence ID" value="KIH64407.1"/>
    <property type="molecule type" value="Genomic_DNA"/>
</dbReference>
<organism evidence="2 3">
    <name type="scientific">Ancylostoma duodenale</name>
    <dbReference type="NCBI Taxonomy" id="51022"/>
    <lineage>
        <taxon>Eukaryota</taxon>
        <taxon>Metazoa</taxon>
        <taxon>Ecdysozoa</taxon>
        <taxon>Nematoda</taxon>
        <taxon>Chromadorea</taxon>
        <taxon>Rhabditida</taxon>
        <taxon>Rhabditina</taxon>
        <taxon>Rhabditomorpha</taxon>
        <taxon>Strongyloidea</taxon>
        <taxon>Ancylostomatidae</taxon>
        <taxon>Ancylostomatinae</taxon>
        <taxon>Ancylostoma</taxon>
    </lineage>
</organism>
<name>A0A0C2DP19_9BILA</name>
<protein>
    <submittedName>
        <fullName evidence="2">Uncharacterized protein</fullName>
    </submittedName>
</protein>
<evidence type="ECO:0000313" key="3">
    <source>
        <dbReference type="Proteomes" id="UP000054047"/>
    </source>
</evidence>
<dbReference type="Proteomes" id="UP000054047">
    <property type="component" value="Unassembled WGS sequence"/>
</dbReference>